<name>A0ABQ7Q992_PLUXY</name>
<evidence type="ECO:0000256" key="1">
    <source>
        <dbReference type="SAM" id="Coils"/>
    </source>
</evidence>
<keyword evidence="3" id="KW-1185">Reference proteome</keyword>
<dbReference type="Proteomes" id="UP000823941">
    <property type="component" value="Chromosome 19"/>
</dbReference>
<gene>
    <name evidence="2" type="ORF">JYU34_014844</name>
</gene>
<evidence type="ECO:0000313" key="2">
    <source>
        <dbReference type="EMBL" id="KAG7301813.1"/>
    </source>
</evidence>
<comment type="caution">
    <text evidence="2">The sequence shown here is derived from an EMBL/GenBank/DDBJ whole genome shotgun (WGS) entry which is preliminary data.</text>
</comment>
<dbReference type="EMBL" id="JAHIBW010000019">
    <property type="protein sequence ID" value="KAG7301813.1"/>
    <property type="molecule type" value="Genomic_DNA"/>
</dbReference>
<organism evidence="2 3">
    <name type="scientific">Plutella xylostella</name>
    <name type="common">Diamondback moth</name>
    <name type="synonym">Plutella maculipennis</name>
    <dbReference type="NCBI Taxonomy" id="51655"/>
    <lineage>
        <taxon>Eukaryota</taxon>
        <taxon>Metazoa</taxon>
        <taxon>Ecdysozoa</taxon>
        <taxon>Arthropoda</taxon>
        <taxon>Hexapoda</taxon>
        <taxon>Insecta</taxon>
        <taxon>Pterygota</taxon>
        <taxon>Neoptera</taxon>
        <taxon>Endopterygota</taxon>
        <taxon>Lepidoptera</taxon>
        <taxon>Glossata</taxon>
        <taxon>Ditrysia</taxon>
        <taxon>Yponomeutoidea</taxon>
        <taxon>Plutellidae</taxon>
        <taxon>Plutella</taxon>
    </lineage>
</organism>
<keyword evidence="1" id="KW-0175">Coiled coil</keyword>
<accession>A0ABQ7Q992</accession>
<proteinExistence type="predicted"/>
<reference evidence="2 3" key="1">
    <citation type="submission" date="2021-06" db="EMBL/GenBank/DDBJ databases">
        <title>A haploid diamondback moth (Plutella xylostella L.) genome assembly resolves 31 chromosomes and identifies a diamide resistance mutation.</title>
        <authorList>
            <person name="Ward C.M."/>
            <person name="Perry K.D."/>
            <person name="Baker G."/>
            <person name="Powis K."/>
            <person name="Heckel D.G."/>
            <person name="Baxter S.W."/>
        </authorList>
    </citation>
    <scope>NUCLEOTIDE SEQUENCE [LARGE SCALE GENOMIC DNA]</scope>
    <source>
        <strain evidence="2 3">LV</strain>
        <tissue evidence="2">Single pupa</tissue>
    </source>
</reference>
<feature type="coiled-coil region" evidence="1">
    <location>
        <begin position="179"/>
        <end position="206"/>
    </location>
</feature>
<protein>
    <submittedName>
        <fullName evidence="2">Uncharacterized protein</fullName>
    </submittedName>
</protein>
<sequence>MSLFNTRLGRGLPRSPRCCRLVEVTNKRCAQRGSGGAPRRGAGSLGLDIRSACLRTVPTAPAGSAALCNYNPYKLVFKPDYWRTTAGERPGMFTTPPPLRKMVQTRSAHEREKMALLEQSTRDGPSGLDVNVATSEKITTKNELKACEPPVRKVGSCMKMEIGCHKSSTSKKMSMASSKRSIEARKKQLELEAAEAIANINKKLIKKKLEADIAALEDSERVTKGGTVVRT</sequence>
<evidence type="ECO:0000313" key="3">
    <source>
        <dbReference type="Proteomes" id="UP000823941"/>
    </source>
</evidence>